<evidence type="ECO:0000313" key="2">
    <source>
        <dbReference type="Proteomes" id="UP001501705"/>
    </source>
</evidence>
<comment type="caution">
    <text evidence="1">The sequence shown here is derived from an EMBL/GenBank/DDBJ whole genome shotgun (WGS) entry which is preliminary data.</text>
</comment>
<reference evidence="2" key="1">
    <citation type="journal article" date="2019" name="Int. J. Syst. Evol. Microbiol.">
        <title>The Global Catalogue of Microorganisms (GCM) 10K type strain sequencing project: providing services to taxonomists for standard genome sequencing and annotation.</title>
        <authorList>
            <consortium name="The Broad Institute Genomics Platform"/>
            <consortium name="The Broad Institute Genome Sequencing Center for Infectious Disease"/>
            <person name="Wu L."/>
            <person name="Ma J."/>
        </authorList>
    </citation>
    <scope>NUCLEOTIDE SEQUENCE [LARGE SCALE GENOMIC DNA]</scope>
    <source>
        <strain evidence="2">JCM 15572</strain>
    </source>
</reference>
<dbReference type="Proteomes" id="UP001501705">
    <property type="component" value="Unassembled WGS sequence"/>
</dbReference>
<keyword evidence="2" id="KW-1185">Reference proteome</keyword>
<gene>
    <name evidence="1" type="ORF">GCM10009804_56140</name>
</gene>
<sequence>MTDLRATYDYETVQVASADELEILLEKVASLPVPTWLELATPAHDVLQIGLGRDFSSLRFIERRDGGEAYHSTATLETPDDGSFQLGTVPTTMDAASAISIPEARAAAAEFQRTGERPTGVNWTLVQATATDDTDSFSWDEWDATDPET</sequence>
<organism evidence="1 2">
    <name type="scientific">Kribbella hippodromi</name>
    <dbReference type="NCBI Taxonomy" id="434347"/>
    <lineage>
        <taxon>Bacteria</taxon>
        <taxon>Bacillati</taxon>
        <taxon>Actinomycetota</taxon>
        <taxon>Actinomycetes</taxon>
        <taxon>Propionibacteriales</taxon>
        <taxon>Kribbellaceae</taxon>
        <taxon>Kribbella</taxon>
    </lineage>
</organism>
<dbReference type="InterPro" id="IPR025680">
    <property type="entry name" value="DddI"/>
</dbReference>
<dbReference type="RefSeq" id="WP_344238030.1">
    <property type="nucleotide sequence ID" value="NZ_BAAAPH010000020.1"/>
</dbReference>
<accession>A0ABP4Q1W3</accession>
<protein>
    <recommendedName>
        <fullName evidence="3">Immunity protein Imm1</fullName>
    </recommendedName>
</protein>
<proteinExistence type="predicted"/>
<dbReference type="Pfam" id="PF14430">
    <property type="entry name" value="Imm1"/>
    <property type="match status" value="1"/>
</dbReference>
<dbReference type="EMBL" id="BAAAPH010000020">
    <property type="protein sequence ID" value="GAA1592533.1"/>
    <property type="molecule type" value="Genomic_DNA"/>
</dbReference>
<name>A0ABP4Q1W3_9ACTN</name>
<evidence type="ECO:0008006" key="3">
    <source>
        <dbReference type="Google" id="ProtNLM"/>
    </source>
</evidence>
<evidence type="ECO:0000313" key="1">
    <source>
        <dbReference type="EMBL" id="GAA1592533.1"/>
    </source>
</evidence>